<evidence type="ECO:0000313" key="2">
    <source>
        <dbReference type="EMBL" id="GGC96660.1"/>
    </source>
</evidence>
<evidence type="ECO:0000259" key="1">
    <source>
        <dbReference type="Pfam" id="PF02627"/>
    </source>
</evidence>
<organism evidence="2 3">
    <name type="scientific">Tersicoccus solisilvae</name>
    <dbReference type="NCBI Taxonomy" id="1882339"/>
    <lineage>
        <taxon>Bacteria</taxon>
        <taxon>Bacillati</taxon>
        <taxon>Actinomycetota</taxon>
        <taxon>Actinomycetes</taxon>
        <taxon>Micrococcales</taxon>
        <taxon>Micrococcaceae</taxon>
        <taxon>Tersicoccus</taxon>
    </lineage>
</organism>
<dbReference type="Proteomes" id="UP000597761">
    <property type="component" value="Unassembled WGS sequence"/>
</dbReference>
<accession>A0ABQ1PGE5</accession>
<gene>
    <name evidence="2" type="ORF">GCM10011512_24590</name>
</gene>
<name>A0ABQ1PGE5_9MICC</name>
<keyword evidence="3" id="KW-1185">Reference proteome</keyword>
<dbReference type="InterPro" id="IPR003779">
    <property type="entry name" value="CMD-like"/>
</dbReference>
<dbReference type="InterPro" id="IPR029032">
    <property type="entry name" value="AhpD-like"/>
</dbReference>
<dbReference type="Pfam" id="PF02627">
    <property type="entry name" value="CMD"/>
    <property type="match status" value="1"/>
</dbReference>
<dbReference type="PANTHER" id="PTHR34846:SF11">
    <property type="entry name" value="4-CARBOXYMUCONOLACTONE DECARBOXYLASE FAMILY PROTEIN (AFU_ORTHOLOGUE AFUA_6G11590)"/>
    <property type="match status" value="1"/>
</dbReference>
<dbReference type="Gene3D" id="1.20.1290.10">
    <property type="entry name" value="AhpD-like"/>
    <property type="match status" value="1"/>
</dbReference>
<feature type="domain" description="Carboxymuconolactone decarboxylase-like" evidence="1">
    <location>
        <begin position="56"/>
        <end position="136"/>
    </location>
</feature>
<dbReference type="EMBL" id="BMJI01000018">
    <property type="protein sequence ID" value="GGC96660.1"/>
    <property type="molecule type" value="Genomic_DNA"/>
</dbReference>
<evidence type="ECO:0000313" key="3">
    <source>
        <dbReference type="Proteomes" id="UP000597761"/>
    </source>
</evidence>
<sequence>MNRRLGDADVLRRSAAGQELLRRFTGGDRAGRGTDFSLVDADGRLTGPPAIWQLSPDLGLALEPLGHTVRFSLTLSRRTQEIVVLTVARAEDSDFERWAHVRAGRAAGLSEEEIAALLEGEPQFADPAERAAHALTRRLLTGAPIEDAAFDAAVDALGRQAVAELVTLVGYYRMIALQLRAFDVRPPA</sequence>
<reference evidence="3" key="1">
    <citation type="journal article" date="2019" name="Int. J. Syst. Evol. Microbiol.">
        <title>The Global Catalogue of Microorganisms (GCM) 10K type strain sequencing project: providing services to taxonomists for standard genome sequencing and annotation.</title>
        <authorList>
            <consortium name="The Broad Institute Genomics Platform"/>
            <consortium name="The Broad Institute Genome Sequencing Center for Infectious Disease"/>
            <person name="Wu L."/>
            <person name="Ma J."/>
        </authorList>
    </citation>
    <scope>NUCLEOTIDE SEQUENCE [LARGE SCALE GENOMIC DNA]</scope>
    <source>
        <strain evidence="3">CGMCC 1.15480</strain>
    </source>
</reference>
<protein>
    <recommendedName>
        <fullName evidence="1">Carboxymuconolactone decarboxylase-like domain-containing protein</fullName>
    </recommendedName>
</protein>
<comment type="caution">
    <text evidence="2">The sequence shown here is derived from an EMBL/GenBank/DDBJ whole genome shotgun (WGS) entry which is preliminary data.</text>
</comment>
<dbReference type="RefSeq" id="WP_188668722.1">
    <property type="nucleotide sequence ID" value="NZ_BMJI01000018.1"/>
</dbReference>
<proteinExistence type="predicted"/>
<dbReference type="PANTHER" id="PTHR34846">
    <property type="entry name" value="4-CARBOXYMUCONOLACTONE DECARBOXYLASE FAMILY PROTEIN (AFU_ORTHOLOGUE AFUA_6G11590)"/>
    <property type="match status" value="1"/>
</dbReference>
<dbReference type="SUPFAM" id="SSF69118">
    <property type="entry name" value="AhpD-like"/>
    <property type="match status" value="1"/>
</dbReference>